<dbReference type="Gene3D" id="3.40.1440.10">
    <property type="entry name" value="GIY-YIG endonuclease"/>
    <property type="match status" value="1"/>
</dbReference>
<evidence type="ECO:0000313" key="3">
    <source>
        <dbReference type="EMBL" id="VYT84020.1"/>
    </source>
</evidence>
<protein>
    <submittedName>
        <fullName evidence="3">GIY-YIG nuclease superfamily protein</fullName>
    </submittedName>
</protein>
<feature type="domain" description="GIY-YIG" evidence="2">
    <location>
        <begin position="14"/>
        <end position="91"/>
    </location>
</feature>
<evidence type="ECO:0000256" key="1">
    <source>
        <dbReference type="ARBA" id="ARBA00007435"/>
    </source>
</evidence>
<dbReference type="InterPro" id="IPR035901">
    <property type="entry name" value="GIY-YIG_endonuc_sf"/>
</dbReference>
<dbReference type="InterPro" id="IPR000305">
    <property type="entry name" value="GIY-YIG_endonuc"/>
</dbReference>
<dbReference type="InterPro" id="IPR050190">
    <property type="entry name" value="UPF0213_domain"/>
</dbReference>
<organism evidence="3">
    <name type="scientific">Veillonella dispar</name>
    <dbReference type="NCBI Taxonomy" id="39778"/>
    <lineage>
        <taxon>Bacteria</taxon>
        <taxon>Bacillati</taxon>
        <taxon>Bacillota</taxon>
        <taxon>Negativicutes</taxon>
        <taxon>Veillonellales</taxon>
        <taxon>Veillonellaceae</taxon>
        <taxon>Veillonella</taxon>
    </lineage>
</organism>
<dbReference type="SMART" id="SM00465">
    <property type="entry name" value="GIYc"/>
    <property type="match status" value="1"/>
</dbReference>
<name>A0A6N3A2C2_9FIRM</name>
<accession>A0A6N3A2C2</accession>
<dbReference type="CDD" id="cd10456">
    <property type="entry name" value="GIY-YIG_UPF0213"/>
    <property type="match status" value="1"/>
</dbReference>
<gene>
    <name evidence="3" type="ORF">VDLFYP95_00849</name>
</gene>
<proteinExistence type="inferred from homology"/>
<dbReference type="SUPFAM" id="SSF82771">
    <property type="entry name" value="GIY-YIG endonuclease"/>
    <property type="match status" value="1"/>
</dbReference>
<reference evidence="3" key="1">
    <citation type="submission" date="2019-11" db="EMBL/GenBank/DDBJ databases">
        <authorList>
            <person name="Feng L."/>
        </authorList>
    </citation>
    <scope>NUCLEOTIDE SEQUENCE</scope>
    <source>
        <strain evidence="3">VdisparLFYP95</strain>
    </source>
</reference>
<dbReference type="Pfam" id="PF01541">
    <property type="entry name" value="GIY-YIG"/>
    <property type="match status" value="1"/>
</dbReference>
<sequence length="97" mass="11396">MMQKMANKEAKSEERHYVYLVRCADDSLYCGWTTDIERRIEAHNGLIPGGAKYTRGRRPVTLVYAESFHHKHEAQRREYAIKQMTKTKKLRLIEGAK</sequence>
<dbReference type="PANTHER" id="PTHR34477">
    <property type="entry name" value="UPF0213 PROTEIN YHBQ"/>
    <property type="match status" value="1"/>
</dbReference>
<dbReference type="PANTHER" id="PTHR34477:SF1">
    <property type="entry name" value="UPF0213 PROTEIN YHBQ"/>
    <property type="match status" value="1"/>
</dbReference>
<dbReference type="PROSITE" id="PS50164">
    <property type="entry name" value="GIY_YIG"/>
    <property type="match status" value="1"/>
</dbReference>
<dbReference type="AlphaFoldDB" id="A0A6N3A2C2"/>
<dbReference type="EMBL" id="CACRUF010000014">
    <property type="protein sequence ID" value="VYT84020.1"/>
    <property type="molecule type" value="Genomic_DNA"/>
</dbReference>
<comment type="similarity">
    <text evidence="1">Belongs to the UPF0213 family.</text>
</comment>
<evidence type="ECO:0000259" key="2">
    <source>
        <dbReference type="PROSITE" id="PS50164"/>
    </source>
</evidence>